<dbReference type="InterPro" id="IPR036291">
    <property type="entry name" value="NAD(P)-bd_dom_sf"/>
</dbReference>
<dbReference type="OrthoDB" id="10262413at2759"/>
<dbReference type="OMA" id="EWGYEMA"/>
<dbReference type="SUPFAM" id="SSF51735">
    <property type="entry name" value="NAD(P)-binding Rossmann-fold domains"/>
    <property type="match status" value="1"/>
</dbReference>
<evidence type="ECO:0000313" key="2">
    <source>
        <dbReference type="Proteomes" id="UP000219338"/>
    </source>
</evidence>
<keyword evidence="2" id="KW-1185">Reference proteome</keyword>
<dbReference type="AlphaFoldDB" id="A0A284REF2"/>
<accession>A0A284REF2</accession>
<dbReference type="GO" id="GO:0005737">
    <property type="term" value="C:cytoplasm"/>
    <property type="evidence" value="ECO:0007669"/>
    <property type="project" value="TreeGrafter"/>
</dbReference>
<dbReference type="Proteomes" id="UP000219338">
    <property type="component" value="Unassembled WGS sequence"/>
</dbReference>
<name>A0A284REF2_ARMOS</name>
<dbReference type="Gene3D" id="3.40.50.720">
    <property type="entry name" value="NAD(P)-binding Rossmann-like Domain"/>
    <property type="match status" value="1"/>
</dbReference>
<dbReference type="PANTHER" id="PTHR48079">
    <property type="entry name" value="PROTEIN YEEZ"/>
    <property type="match status" value="1"/>
</dbReference>
<gene>
    <name evidence="1" type="ORF">ARMOST_10490</name>
</gene>
<organism evidence="1 2">
    <name type="scientific">Armillaria ostoyae</name>
    <name type="common">Armillaria root rot fungus</name>
    <dbReference type="NCBI Taxonomy" id="47428"/>
    <lineage>
        <taxon>Eukaryota</taxon>
        <taxon>Fungi</taxon>
        <taxon>Dikarya</taxon>
        <taxon>Basidiomycota</taxon>
        <taxon>Agaricomycotina</taxon>
        <taxon>Agaricomycetes</taxon>
        <taxon>Agaricomycetidae</taxon>
        <taxon>Agaricales</taxon>
        <taxon>Marasmiineae</taxon>
        <taxon>Physalacriaceae</taxon>
        <taxon>Armillaria</taxon>
    </lineage>
</organism>
<reference evidence="2" key="1">
    <citation type="journal article" date="2017" name="Nat. Ecol. Evol.">
        <title>Genome expansion and lineage-specific genetic innovations in the forest pathogenic fungi Armillaria.</title>
        <authorList>
            <person name="Sipos G."/>
            <person name="Prasanna A.N."/>
            <person name="Walter M.C."/>
            <person name="O'Connor E."/>
            <person name="Balint B."/>
            <person name="Krizsan K."/>
            <person name="Kiss B."/>
            <person name="Hess J."/>
            <person name="Varga T."/>
            <person name="Slot J."/>
            <person name="Riley R."/>
            <person name="Boka B."/>
            <person name="Rigling D."/>
            <person name="Barry K."/>
            <person name="Lee J."/>
            <person name="Mihaltcheva S."/>
            <person name="LaButti K."/>
            <person name="Lipzen A."/>
            <person name="Waldron R."/>
            <person name="Moloney N.M."/>
            <person name="Sperisen C."/>
            <person name="Kredics L."/>
            <person name="Vagvoelgyi C."/>
            <person name="Patrignani A."/>
            <person name="Fitzpatrick D."/>
            <person name="Nagy I."/>
            <person name="Doyle S."/>
            <person name="Anderson J.B."/>
            <person name="Grigoriev I.V."/>
            <person name="Gueldener U."/>
            <person name="Muensterkoetter M."/>
            <person name="Nagy L.G."/>
        </authorList>
    </citation>
    <scope>NUCLEOTIDE SEQUENCE [LARGE SCALE GENOMIC DNA]</scope>
    <source>
        <strain evidence="2">C18/9</strain>
    </source>
</reference>
<sequence>MSKVSIFFTGATGYIGGTILSRLIEHKNSKNFDITVLLRPTRSPAGYEALGLKTVSGSDADLALLRAQAAAADVVFATADCDDLPAAQAILQGAKDRYEKTGKAPILIHTSGTGELTDNARGLHSTDVIYSDLDIPLFETLPPSQPHRNVDLAVIAADNEGYVKTYIVLPPTIYGLPTGILHKHGLQRSLVSQVRVLVEASIAKKQGGVVGEGKNHWPNVDVNEMVDLYLIIFDLALSPSSAPAEFQHGRSGIYFTVNDEHQLYDVSKAVAMGLARRGIGSPEPTPFSKTEAEPLLYALGTNSRVDFEKSRGKALGWKSTKGTKDLLAFAEYEIDRQLKN</sequence>
<protein>
    <recommendedName>
        <fullName evidence="3">NAD(P)-binding domain-containing protein</fullName>
    </recommendedName>
</protein>
<proteinExistence type="predicted"/>
<dbReference type="InterPro" id="IPR051783">
    <property type="entry name" value="NAD(P)-dependent_oxidoreduct"/>
</dbReference>
<dbReference type="PANTHER" id="PTHR48079:SF6">
    <property type="entry name" value="NAD(P)-BINDING DOMAIN-CONTAINING PROTEIN-RELATED"/>
    <property type="match status" value="1"/>
</dbReference>
<evidence type="ECO:0008006" key="3">
    <source>
        <dbReference type="Google" id="ProtNLM"/>
    </source>
</evidence>
<dbReference type="STRING" id="47428.A0A284REF2"/>
<dbReference type="GO" id="GO:0004029">
    <property type="term" value="F:aldehyde dehydrogenase (NAD+) activity"/>
    <property type="evidence" value="ECO:0007669"/>
    <property type="project" value="TreeGrafter"/>
</dbReference>
<dbReference type="EMBL" id="FUEG01000008">
    <property type="protein sequence ID" value="SJL07147.1"/>
    <property type="molecule type" value="Genomic_DNA"/>
</dbReference>
<evidence type="ECO:0000313" key="1">
    <source>
        <dbReference type="EMBL" id="SJL07147.1"/>
    </source>
</evidence>